<dbReference type="InterPro" id="IPR025736">
    <property type="entry name" value="PucR_C-HTH_dom"/>
</dbReference>
<feature type="region of interest" description="Disordered" evidence="2">
    <location>
        <begin position="1"/>
        <end position="22"/>
    </location>
</feature>
<dbReference type="EMBL" id="BAAAJK010000030">
    <property type="protein sequence ID" value="GAA1395442.1"/>
    <property type="molecule type" value="Genomic_DNA"/>
</dbReference>
<dbReference type="RefSeq" id="WP_344025741.1">
    <property type="nucleotide sequence ID" value="NZ_BAAAJK010000030.1"/>
</dbReference>
<evidence type="ECO:0000313" key="5">
    <source>
        <dbReference type="EMBL" id="GAA1395442.1"/>
    </source>
</evidence>
<dbReference type="Proteomes" id="UP001501414">
    <property type="component" value="Unassembled WGS sequence"/>
</dbReference>
<accession>A0ABN1Y1P8</accession>
<comment type="caution">
    <text evidence="5">The sequence shown here is derived from an EMBL/GenBank/DDBJ whole genome shotgun (WGS) entry which is preliminary data.</text>
</comment>
<organism evidence="5 6">
    <name type="scientific">Pseudonocardia kongjuensis</name>
    <dbReference type="NCBI Taxonomy" id="102227"/>
    <lineage>
        <taxon>Bacteria</taxon>
        <taxon>Bacillati</taxon>
        <taxon>Actinomycetota</taxon>
        <taxon>Actinomycetes</taxon>
        <taxon>Pseudonocardiales</taxon>
        <taxon>Pseudonocardiaceae</taxon>
        <taxon>Pseudonocardia</taxon>
    </lineage>
</organism>
<evidence type="ECO:0000256" key="2">
    <source>
        <dbReference type="SAM" id="MobiDB-lite"/>
    </source>
</evidence>
<evidence type="ECO:0000313" key="6">
    <source>
        <dbReference type="Proteomes" id="UP001501414"/>
    </source>
</evidence>
<feature type="domain" description="CdaR GGDEF-like" evidence="4">
    <location>
        <begin position="330"/>
        <end position="459"/>
    </location>
</feature>
<dbReference type="Pfam" id="PF17853">
    <property type="entry name" value="GGDEF_2"/>
    <property type="match status" value="1"/>
</dbReference>
<evidence type="ECO:0000259" key="3">
    <source>
        <dbReference type="Pfam" id="PF13556"/>
    </source>
</evidence>
<proteinExistence type="inferred from homology"/>
<dbReference type="Gene3D" id="1.10.10.2840">
    <property type="entry name" value="PucR C-terminal helix-turn-helix domain"/>
    <property type="match status" value="1"/>
</dbReference>
<keyword evidence="6" id="KW-1185">Reference proteome</keyword>
<gene>
    <name evidence="5" type="ORF">GCM10009613_45110</name>
</gene>
<name>A0ABN1Y1P8_9PSEU</name>
<dbReference type="PANTHER" id="PTHR33744">
    <property type="entry name" value="CARBOHYDRATE DIACID REGULATOR"/>
    <property type="match status" value="1"/>
</dbReference>
<dbReference type="InterPro" id="IPR042070">
    <property type="entry name" value="PucR_C-HTH_sf"/>
</dbReference>
<dbReference type="InterPro" id="IPR041522">
    <property type="entry name" value="CdaR_GGDEF"/>
</dbReference>
<reference evidence="5 6" key="1">
    <citation type="journal article" date="2019" name="Int. J. Syst. Evol. Microbiol.">
        <title>The Global Catalogue of Microorganisms (GCM) 10K type strain sequencing project: providing services to taxonomists for standard genome sequencing and annotation.</title>
        <authorList>
            <consortium name="The Broad Institute Genomics Platform"/>
            <consortium name="The Broad Institute Genome Sequencing Center for Infectious Disease"/>
            <person name="Wu L."/>
            <person name="Ma J."/>
        </authorList>
    </citation>
    <scope>NUCLEOTIDE SEQUENCE [LARGE SCALE GENOMIC DNA]</scope>
    <source>
        <strain evidence="5 6">JCM 11896</strain>
    </source>
</reference>
<feature type="domain" description="PucR C-terminal helix-turn-helix" evidence="3">
    <location>
        <begin position="515"/>
        <end position="567"/>
    </location>
</feature>
<dbReference type="PANTHER" id="PTHR33744:SF7">
    <property type="entry name" value="PUCR FAMILY TRANSCRIPTIONAL REGULATOR"/>
    <property type="match status" value="1"/>
</dbReference>
<dbReference type="Pfam" id="PF13556">
    <property type="entry name" value="HTH_30"/>
    <property type="match status" value="1"/>
</dbReference>
<evidence type="ECO:0000256" key="1">
    <source>
        <dbReference type="ARBA" id="ARBA00006754"/>
    </source>
</evidence>
<sequence>MAQTEQPDRPGRGAPTAAVDPPDTVTVADLLAEPLLRNTLVAGRDGTSGIARWCVPLSELDDPADGGPEPEAGLVVHAAAERLRGPAGEAVVHRIAAAGAVALLVRLDPGDAAPPAELQEYLPQARAAADRIGLPLALLPPTAGFRAVSHLVATKVLAQSTHVLQYSDRVHRSLGEILARGSGVGSLAHGMSRMAGAPVIVVDPDGAVLAHESAGGRPKPPPEPVVAVLRRLADGWGPGPVESVAVDLGTAGDGDGAVVPLAVPITIGGEPCGLVAVLEPVGAQAHDRAQRRIVAQEGAVLIGAEMLRLRSMTEAEERTRGDFVVDLVHGRFADGQQLVARSRHHGFLPDRTYAVLVAEPDPPVADDARAVRRFQAAARAVERLGRPGDARTLATQLGGNLVVVAPAGTGSDDIRELAGAVARLVQDRLGGTVRVAFGSEGAGAGGTAVSYREARTALSLSRRVDVPPVVGYEDLRIFVALRELADSANGRRFAEEVLAPLRRADGHQRSLENVVLAYIAESGNLNAAARRLGLHRNTTLYKLDRVSRAMGMDVRSADTQFMVWLAHHVDTLTRVTDDLDAELAPPPSEDLTG</sequence>
<protein>
    <submittedName>
        <fullName evidence="5">Helix-turn-helix domain-containing protein</fullName>
    </submittedName>
</protein>
<feature type="compositionally biased region" description="Basic and acidic residues" evidence="2">
    <location>
        <begin position="1"/>
        <end position="11"/>
    </location>
</feature>
<comment type="similarity">
    <text evidence="1">Belongs to the CdaR family.</text>
</comment>
<evidence type="ECO:0000259" key="4">
    <source>
        <dbReference type="Pfam" id="PF17853"/>
    </source>
</evidence>
<dbReference type="InterPro" id="IPR051448">
    <property type="entry name" value="CdaR-like_regulators"/>
</dbReference>